<protein>
    <submittedName>
        <fullName evidence="1">Uncharacterized protein</fullName>
    </submittedName>
</protein>
<reference evidence="2" key="2">
    <citation type="submission" date="2017-12" db="EMBL/GenBank/DDBJ databases">
        <title>Genome sequence of the Bar-tailed Godwit (Limosa lapponica baueri).</title>
        <authorList>
            <person name="Lima N.C.B."/>
            <person name="Parody-Merino A.M."/>
            <person name="Battley P.F."/>
            <person name="Fidler A.E."/>
            <person name="Prosdocimi F."/>
        </authorList>
    </citation>
    <scope>NUCLEOTIDE SEQUENCE [LARGE SCALE GENOMIC DNA]</scope>
</reference>
<dbReference type="EMBL" id="KZ506362">
    <property type="protein sequence ID" value="PKU40015.1"/>
    <property type="molecule type" value="Genomic_DNA"/>
</dbReference>
<evidence type="ECO:0000313" key="2">
    <source>
        <dbReference type="Proteomes" id="UP000233556"/>
    </source>
</evidence>
<evidence type="ECO:0000313" key="1">
    <source>
        <dbReference type="EMBL" id="PKU40015.1"/>
    </source>
</evidence>
<gene>
    <name evidence="1" type="ORF">llap_9682</name>
</gene>
<organism evidence="1 2">
    <name type="scientific">Limosa lapponica baueri</name>
    <dbReference type="NCBI Taxonomy" id="1758121"/>
    <lineage>
        <taxon>Eukaryota</taxon>
        <taxon>Metazoa</taxon>
        <taxon>Chordata</taxon>
        <taxon>Craniata</taxon>
        <taxon>Vertebrata</taxon>
        <taxon>Euteleostomi</taxon>
        <taxon>Archelosauria</taxon>
        <taxon>Archosauria</taxon>
        <taxon>Dinosauria</taxon>
        <taxon>Saurischia</taxon>
        <taxon>Theropoda</taxon>
        <taxon>Coelurosauria</taxon>
        <taxon>Aves</taxon>
        <taxon>Neognathae</taxon>
        <taxon>Neoaves</taxon>
        <taxon>Charadriiformes</taxon>
        <taxon>Scolopacidae</taxon>
        <taxon>Limosa</taxon>
    </lineage>
</organism>
<dbReference type="AlphaFoldDB" id="A0A2I0U1V4"/>
<name>A0A2I0U1V4_LIMLA</name>
<dbReference type="Proteomes" id="UP000233556">
    <property type="component" value="Unassembled WGS sequence"/>
</dbReference>
<sequence>MQVEGQGSRRSLWGNWKDKNCLKASKPVSFPALTFSQKTERNGCPRLQGLVDGMAAEAERKGKLTNPEITLTLKASELLHGRFHNLAMNDPKSL</sequence>
<keyword evidence="2" id="KW-1185">Reference proteome</keyword>
<proteinExistence type="predicted"/>
<reference evidence="2" key="1">
    <citation type="submission" date="2017-11" db="EMBL/GenBank/DDBJ databases">
        <authorList>
            <person name="Lima N.C."/>
            <person name="Parody-Merino A.M."/>
            <person name="Battley P.F."/>
            <person name="Fidler A.E."/>
            <person name="Prosdocimi F."/>
        </authorList>
    </citation>
    <scope>NUCLEOTIDE SEQUENCE [LARGE SCALE GENOMIC DNA]</scope>
</reference>
<accession>A0A2I0U1V4</accession>